<feature type="compositionally biased region" description="Acidic residues" evidence="1">
    <location>
        <begin position="134"/>
        <end position="147"/>
    </location>
</feature>
<sequence>MKDLEKQRNYYLTQLRKFKDNQDKWIKLQREAMKKKKVIVKYIFLDDIRAMKIYPKRERLRHKVRIKTEKGEDVVVYIQDVKMWAEGDEDGPEDDDDARKTDKDRELDAFMDEMEKELKPYSESTNDDEAKKDEDDEPEEEEDEDDE</sequence>
<evidence type="ECO:0000313" key="3">
    <source>
        <dbReference type="Proteomes" id="UP000023152"/>
    </source>
</evidence>
<comment type="caution">
    <text evidence="2">The sequence shown here is derived from an EMBL/GenBank/DDBJ whole genome shotgun (WGS) entry which is preliminary data.</text>
</comment>
<dbReference type="Proteomes" id="UP000023152">
    <property type="component" value="Unassembled WGS sequence"/>
</dbReference>
<feature type="compositionally biased region" description="Acidic residues" evidence="1">
    <location>
        <begin position="86"/>
        <end position="96"/>
    </location>
</feature>
<accession>X6LDQ3</accession>
<proteinExistence type="predicted"/>
<dbReference type="AlphaFoldDB" id="X6LDQ3"/>
<evidence type="ECO:0000313" key="2">
    <source>
        <dbReference type="EMBL" id="ETN99683.1"/>
    </source>
</evidence>
<dbReference type="EMBL" id="ASPP01043251">
    <property type="protein sequence ID" value="ETN99683.1"/>
    <property type="molecule type" value="Genomic_DNA"/>
</dbReference>
<name>X6LDQ3_RETFI</name>
<feature type="compositionally biased region" description="Basic and acidic residues" evidence="1">
    <location>
        <begin position="97"/>
        <end position="108"/>
    </location>
</feature>
<feature type="region of interest" description="Disordered" evidence="1">
    <location>
        <begin position="85"/>
        <end position="147"/>
    </location>
</feature>
<keyword evidence="3" id="KW-1185">Reference proteome</keyword>
<feature type="non-terminal residue" evidence="2">
    <location>
        <position position="147"/>
    </location>
</feature>
<reference evidence="2 3" key="1">
    <citation type="journal article" date="2013" name="Curr. Biol.">
        <title>The Genome of the Foraminiferan Reticulomyxa filosa.</title>
        <authorList>
            <person name="Glockner G."/>
            <person name="Hulsmann N."/>
            <person name="Schleicher M."/>
            <person name="Noegel A.A."/>
            <person name="Eichinger L."/>
            <person name="Gallinger C."/>
            <person name="Pawlowski J."/>
            <person name="Sierra R."/>
            <person name="Euteneuer U."/>
            <person name="Pillet L."/>
            <person name="Moustafa A."/>
            <person name="Platzer M."/>
            <person name="Groth M."/>
            <person name="Szafranski K."/>
            <person name="Schliwa M."/>
        </authorList>
    </citation>
    <scope>NUCLEOTIDE SEQUENCE [LARGE SCALE GENOMIC DNA]</scope>
</reference>
<protein>
    <submittedName>
        <fullName evidence="2">Uncharacterized protein</fullName>
    </submittedName>
</protein>
<gene>
    <name evidence="2" type="ORF">RFI_37787</name>
</gene>
<organism evidence="2 3">
    <name type="scientific">Reticulomyxa filosa</name>
    <dbReference type="NCBI Taxonomy" id="46433"/>
    <lineage>
        <taxon>Eukaryota</taxon>
        <taxon>Sar</taxon>
        <taxon>Rhizaria</taxon>
        <taxon>Retaria</taxon>
        <taxon>Foraminifera</taxon>
        <taxon>Monothalamids</taxon>
        <taxon>Reticulomyxidae</taxon>
        <taxon>Reticulomyxa</taxon>
    </lineage>
</organism>
<evidence type="ECO:0000256" key="1">
    <source>
        <dbReference type="SAM" id="MobiDB-lite"/>
    </source>
</evidence>